<dbReference type="AlphaFoldDB" id="A0A1B6NX98"/>
<gene>
    <name evidence="1" type="ORF">MGSAQ_000472</name>
</gene>
<accession>A0A1B6NX98</accession>
<organism evidence="1">
    <name type="scientific">marine sediment metagenome</name>
    <dbReference type="NCBI Taxonomy" id="412755"/>
    <lineage>
        <taxon>unclassified sequences</taxon>
        <taxon>metagenomes</taxon>
        <taxon>ecological metagenomes</taxon>
    </lineage>
</organism>
<comment type="caution">
    <text evidence="1">The sequence shown here is derived from an EMBL/GenBank/DDBJ whole genome shotgun (WGS) entry which is preliminary data.</text>
</comment>
<evidence type="ECO:0000313" key="1">
    <source>
        <dbReference type="EMBL" id="KTF08033.1"/>
    </source>
</evidence>
<name>A0A1B6NX98_9ZZZZ</name>
<dbReference type="EMBL" id="AYSL01000193">
    <property type="protein sequence ID" value="KTF08033.1"/>
    <property type="molecule type" value="Genomic_DNA"/>
</dbReference>
<sequence length="34" mass="3877">MISLSWPSLFLFNTYTTSTTSRLLLSSDSDHLNQ</sequence>
<proteinExistence type="predicted"/>
<reference evidence="1" key="1">
    <citation type="submission" date="2013-11" db="EMBL/GenBank/DDBJ databases">
        <title>Microbial diversity, functional groups and degradation webs in Northern and Southern Mediterranean and Red Sea marine crude oil polluted sites.</title>
        <authorList>
            <person name="Daffonchio D."/>
            <person name="Mapelli F."/>
            <person name="Ferrer M."/>
            <person name="Richter M."/>
            <person name="Cherif A."/>
            <person name="Malkawi H.I."/>
            <person name="Yakimov M.M."/>
            <person name="Abdel-Fattah Y.R."/>
            <person name="Blaghen M."/>
            <person name="Golyshin P.N."/>
            <person name="Kalogerakis N."/>
            <person name="Boon N."/>
            <person name="Magagnini M."/>
            <person name="Fava F."/>
        </authorList>
    </citation>
    <scope>NUCLEOTIDE SEQUENCE</scope>
</reference>
<protein>
    <submittedName>
        <fullName evidence="1">Uncharacterized protein</fullName>
    </submittedName>
</protein>